<dbReference type="Proteomes" id="UP001419268">
    <property type="component" value="Unassembled WGS sequence"/>
</dbReference>
<evidence type="ECO:0000313" key="2">
    <source>
        <dbReference type="Proteomes" id="UP001419268"/>
    </source>
</evidence>
<proteinExistence type="predicted"/>
<gene>
    <name evidence="1" type="ORF">Scep_025836</name>
</gene>
<organism evidence="1 2">
    <name type="scientific">Stephania cephalantha</name>
    <dbReference type="NCBI Taxonomy" id="152367"/>
    <lineage>
        <taxon>Eukaryota</taxon>
        <taxon>Viridiplantae</taxon>
        <taxon>Streptophyta</taxon>
        <taxon>Embryophyta</taxon>
        <taxon>Tracheophyta</taxon>
        <taxon>Spermatophyta</taxon>
        <taxon>Magnoliopsida</taxon>
        <taxon>Ranunculales</taxon>
        <taxon>Menispermaceae</taxon>
        <taxon>Menispermoideae</taxon>
        <taxon>Cissampelideae</taxon>
        <taxon>Stephania</taxon>
    </lineage>
</organism>
<keyword evidence="2" id="KW-1185">Reference proteome</keyword>
<reference evidence="1 2" key="1">
    <citation type="submission" date="2024-01" db="EMBL/GenBank/DDBJ databases">
        <title>Genome assemblies of Stephania.</title>
        <authorList>
            <person name="Yang L."/>
        </authorList>
    </citation>
    <scope>NUCLEOTIDE SEQUENCE [LARGE SCALE GENOMIC DNA]</scope>
    <source>
        <strain evidence="1">JXDWG</strain>
        <tissue evidence="1">Leaf</tissue>
    </source>
</reference>
<evidence type="ECO:0000313" key="1">
    <source>
        <dbReference type="EMBL" id="KAK9094367.1"/>
    </source>
</evidence>
<sequence length="132" mass="15629">MAGNCGVVCGGSWWEKMLERCLQRYVREHGTHHKAYPRATEVRRELTGIRRLVGDINSMHHKARSRAIVLRKEACTEKSAVDVADNYGVDTWRCWSEKMLEQDVRRYGREHRTHYEAHPRASEARRERIRIR</sequence>
<accession>A0AAP0EP81</accession>
<dbReference type="EMBL" id="JBBNAG010000011">
    <property type="protein sequence ID" value="KAK9094367.1"/>
    <property type="molecule type" value="Genomic_DNA"/>
</dbReference>
<protein>
    <submittedName>
        <fullName evidence="1">Uncharacterized protein</fullName>
    </submittedName>
</protein>
<comment type="caution">
    <text evidence="1">The sequence shown here is derived from an EMBL/GenBank/DDBJ whole genome shotgun (WGS) entry which is preliminary data.</text>
</comment>
<dbReference type="AlphaFoldDB" id="A0AAP0EP81"/>
<name>A0AAP0EP81_9MAGN</name>